<feature type="domain" description="TraG N-terminal Proteobacteria" evidence="3">
    <location>
        <begin position="3"/>
        <end position="95"/>
    </location>
</feature>
<keyword evidence="2" id="KW-1133">Transmembrane helix</keyword>
<feature type="region of interest" description="Disordered" evidence="1">
    <location>
        <begin position="91"/>
        <end position="114"/>
    </location>
</feature>
<dbReference type="Proteomes" id="UP001453229">
    <property type="component" value="Chromosome"/>
</dbReference>
<evidence type="ECO:0000256" key="1">
    <source>
        <dbReference type="SAM" id="MobiDB-lite"/>
    </source>
</evidence>
<evidence type="ECO:0000313" key="5">
    <source>
        <dbReference type="Proteomes" id="UP001453229"/>
    </source>
</evidence>
<evidence type="ECO:0000313" key="4">
    <source>
        <dbReference type="EMBL" id="XAD55062.1"/>
    </source>
</evidence>
<feature type="compositionally biased region" description="Basic and acidic residues" evidence="1">
    <location>
        <begin position="97"/>
        <end position="114"/>
    </location>
</feature>
<reference evidence="4 5" key="1">
    <citation type="submission" date="2024-04" db="EMBL/GenBank/DDBJ databases">
        <title>Salinicola lusitanus LLJ914,a marine bacterium isolated from the Okinawa Trough.</title>
        <authorList>
            <person name="Li J."/>
        </authorList>
    </citation>
    <scope>NUCLEOTIDE SEQUENCE [LARGE SCALE GENOMIC DNA]</scope>
    <source>
        <strain evidence="4 5">LLJ914</strain>
    </source>
</reference>
<evidence type="ECO:0000256" key="2">
    <source>
        <dbReference type="SAM" id="Phobius"/>
    </source>
</evidence>
<keyword evidence="5" id="KW-1185">Reference proteome</keyword>
<dbReference type="Pfam" id="PF07916">
    <property type="entry name" value="TraG_N"/>
    <property type="match status" value="1"/>
</dbReference>
<protein>
    <submittedName>
        <fullName evidence="4">Conjugal transfer protein TraG N-terminal domain-containing protein</fullName>
    </submittedName>
</protein>
<feature type="transmembrane region" description="Helical" evidence="2">
    <location>
        <begin position="6"/>
        <end position="26"/>
    </location>
</feature>
<feature type="transmembrane region" description="Helical" evidence="2">
    <location>
        <begin position="59"/>
        <end position="81"/>
    </location>
</feature>
<evidence type="ECO:0000259" key="3">
    <source>
        <dbReference type="Pfam" id="PF07916"/>
    </source>
</evidence>
<dbReference type="RefSeq" id="WP_342595568.1">
    <property type="nucleotide sequence ID" value="NZ_CP151919.1"/>
</dbReference>
<keyword evidence="2" id="KW-0472">Membrane</keyword>
<keyword evidence="2" id="KW-0812">Transmembrane</keyword>
<dbReference type="EMBL" id="CP151919">
    <property type="protein sequence ID" value="XAD55062.1"/>
    <property type="molecule type" value="Genomic_DNA"/>
</dbReference>
<sequence length="114" mass="12344">MTTTLAMFGLFGLFFLTFWWELARWLDSHLIDLMYGSDAAKMSWLAGVENANDKMVMRFVNGMMFVVLPGLWVGVMGWAGAGAGNAISSGMNQATKPGREAGSKAADKVQSKAT</sequence>
<dbReference type="InterPro" id="IPR012931">
    <property type="entry name" value="TraG_N_Proteobacteria"/>
</dbReference>
<organism evidence="4 5">
    <name type="scientific">Salinicola lusitanus</name>
    <dbReference type="NCBI Taxonomy" id="1949085"/>
    <lineage>
        <taxon>Bacteria</taxon>
        <taxon>Pseudomonadati</taxon>
        <taxon>Pseudomonadota</taxon>
        <taxon>Gammaproteobacteria</taxon>
        <taxon>Oceanospirillales</taxon>
        <taxon>Halomonadaceae</taxon>
        <taxon>Salinicola</taxon>
    </lineage>
</organism>
<gene>
    <name evidence="4" type="ORF">AAGT95_03535</name>
</gene>
<accession>A0ABZ3CV67</accession>
<proteinExistence type="predicted"/>
<name>A0ABZ3CV67_9GAMM</name>